<feature type="compositionally biased region" description="Basic and acidic residues" evidence="11">
    <location>
        <begin position="210"/>
        <end position="239"/>
    </location>
</feature>
<dbReference type="InterPro" id="IPR037856">
    <property type="entry name" value="Sdc1/DPY30"/>
</dbReference>
<evidence type="ECO:0000256" key="6">
    <source>
        <dbReference type="ARBA" id="ARBA00023212"/>
    </source>
</evidence>
<sequence length="282" mass="31853">MDSEYIKRHLGKCLADGLAEVAEKRPVNPIQYLAHWLYKFNSNVVYETEKKATLALLLQEQAKAREEALHQEKLRKEERKISEALEESKTKISEKHDEPTSATTGAAEDNTPETEEKPKPSDPENQQDSDEHQTEAQEKEAEPQEVKQESAEMPDEKEKVEEEKTEVEPSDSRVEEKTATPNQIEEKDIDEDTEKVVDEADPTEALRSTPSRDADDLRPEEQHDKHSPRAPGDAEKVADGQRSPETTDSSAPADGDVTEEPENPPPEAEHVQEKEEDQEADQ</sequence>
<dbReference type="InterPro" id="IPR049630">
    <property type="entry name" value="DYDC-like_DD"/>
</dbReference>
<dbReference type="Gene3D" id="1.20.890.10">
    <property type="entry name" value="cAMP-dependent protein kinase regulatory subunit, dimerization-anchoring domain"/>
    <property type="match status" value="1"/>
</dbReference>
<feature type="compositionally biased region" description="Basic and acidic residues" evidence="11">
    <location>
        <begin position="129"/>
        <end position="178"/>
    </location>
</feature>
<evidence type="ECO:0000256" key="9">
    <source>
        <dbReference type="ARBA" id="ARBA00062391"/>
    </source>
</evidence>
<evidence type="ECO:0000256" key="4">
    <source>
        <dbReference type="ARBA" id="ARBA00022846"/>
    </source>
</evidence>
<gene>
    <name evidence="12" type="ORF">VZT92_011611</name>
</gene>
<comment type="caution">
    <text evidence="12">The sequence shown here is derived from an EMBL/GenBank/DDBJ whole genome shotgun (WGS) entry which is preliminary data.</text>
</comment>
<keyword evidence="6" id="KW-0206">Cytoskeleton</keyword>
<keyword evidence="7" id="KW-0966">Cell projection</keyword>
<keyword evidence="4" id="KW-0282">Flagellum</keyword>
<dbReference type="FunFam" id="1.20.890.10:FF:000009">
    <property type="entry name" value="DPY30 domain-containing protein 1"/>
    <property type="match status" value="1"/>
</dbReference>
<evidence type="ECO:0000313" key="12">
    <source>
        <dbReference type="EMBL" id="KAK9530078.1"/>
    </source>
</evidence>
<evidence type="ECO:0000256" key="1">
    <source>
        <dbReference type="ARBA" id="ARBA00004611"/>
    </source>
</evidence>
<protein>
    <recommendedName>
        <fullName evidence="10">DPY30 domain-containing protein 1</fullName>
    </recommendedName>
</protein>
<dbReference type="Pfam" id="PF05186">
    <property type="entry name" value="Dpy-30"/>
    <property type="match status" value="1"/>
</dbReference>
<dbReference type="CDD" id="cd22966">
    <property type="entry name" value="DD_DYDC-like"/>
    <property type="match status" value="1"/>
</dbReference>
<comment type="subcellular location">
    <subcellularLocation>
        <location evidence="1">Cytoplasm</location>
        <location evidence="1">Cytoskeleton</location>
        <location evidence="1">Flagellum axoneme</location>
    </subcellularLocation>
</comment>
<evidence type="ECO:0000313" key="13">
    <source>
        <dbReference type="Proteomes" id="UP001488805"/>
    </source>
</evidence>
<dbReference type="EMBL" id="JBCEZU010000100">
    <property type="protein sequence ID" value="KAK9530078.1"/>
    <property type="molecule type" value="Genomic_DNA"/>
</dbReference>
<evidence type="ECO:0000256" key="5">
    <source>
        <dbReference type="ARBA" id="ARBA00023069"/>
    </source>
</evidence>
<accession>A0AAW1F5Y9</accession>
<evidence type="ECO:0000256" key="7">
    <source>
        <dbReference type="ARBA" id="ARBA00023273"/>
    </source>
</evidence>
<name>A0AAW1F5Y9_ZOAVI</name>
<proteinExistence type="inferred from homology"/>
<dbReference type="GO" id="GO:0048188">
    <property type="term" value="C:Set1C/COMPASS complex"/>
    <property type="evidence" value="ECO:0007669"/>
    <property type="project" value="InterPro"/>
</dbReference>
<dbReference type="PANTHER" id="PTHR23356">
    <property type="entry name" value="DPY30-RELATED"/>
    <property type="match status" value="1"/>
</dbReference>
<feature type="region of interest" description="Disordered" evidence="11">
    <location>
        <begin position="69"/>
        <end position="282"/>
    </location>
</feature>
<dbReference type="AlphaFoldDB" id="A0AAW1F5Y9"/>
<keyword evidence="13" id="KW-1185">Reference proteome</keyword>
<keyword evidence="5" id="KW-0969">Cilium</keyword>
<evidence type="ECO:0000256" key="10">
    <source>
        <dbReference type="ARBA" id="ARBA00068754"/>
    </source>
</evidence>
<comment type="similarity">
    <text evidence="2">Belongs to the dpy-30 family.</text>
</comment>
<dbReference type="InterPro" id="IPR007858">
    <property type="entry name" value="Dpy-30_motif"/>
</dbReference>
<evidence type="ECO:0000256" key="3">
    <source>
        <dbReference type="ARBA" id="ARBA00022490"/>
    </source>
</evidence>
<reference evidence="12 13" key="1">
    <citation type="journal article" date="2024" name="Genome Biol. Evol.">
        <title>Chromosome-level genome assembly of the viviparous eelpout Zoarces viviparus.</title>
        <authorList>
            <person name="Fuhrmann N."/>
            <person name="Brasseur M.V."/>
            <person name="Bakowski C.E."/>
            <person name="Podsiadlowski L."/>
            <person name="Prost S."/>
            <person name="Krehenwinkel H."/>
            <person name="Mayer C."/>
        </authorList>
    </citation>
    <scope>NUCLEOTIDE SEQUENCE [LARGE SCALE GENOMIC DNA]</scope>
    <source>
        <strain evidence="12">NO-MEL_2022_Ind0_liver</strain>
    </source>
</reference>
<feature type="compositionally biased region" description="Basic and acidic residues" evidence="11">
    <location>
        <begin position="69"/>
        <end position="99"/>
    </location>
</feature>
<organism evidence="12 13">
    <name type="scientific">Zoarces viviparus</name>
    <name type="common">Viviparous eelpout</name>
    <name type="synonym">Blennius viviparus</name>
    <dbReference type="NCBI Taxonomy" id="48416"/>
    <lineage>
        <taxon>Eukaryota</taxon>
        <taxon>Metazoa</taxon>
        <taxon>Chordata</taxon>
        <taxon>Craniata</taxon>
        <taxon>Vertebrata</taxon>
        <taxon>Euteleostomi</taxon>
        <taxon>Actinopterygii</taxon>
        <taxon>Neopterygii</taxon>
        <taxon>Teleostei</taxon>
        <taxon>Neoteleostei</taxon>
        <taxon>Acanthomorphata</taxon>
        <taxon>Eupercaria</taxon>
        <taxon>Perciformes</taxon>
        <taxon>Cottioidei</taxon>
        <taxon>Zoarcales</taxon>
        <taxon>Zoarcidae</taxon>
        <taxon>Zoarcinae</taxon>
        <taxon>Zoarces</taxon>
    </lineage>
</organism>
<evidence type="ECO:0000256" key="8">
    <source>
        <dbReference type="ARBA" id="ARBA00058296"/>
    </source>
</evidence>
<evidence type="ECO:0000256" key="2">
    <source>
        <dbReference type="ARBA" id="ARBA00010849"/>
    </source>
</evidence>
<dbReference type="PANTHER" id="PTHR23356:SF16">
    <property type="entry name" value="DPY30 DOMAIN CONTAINING 2"/>
    <property type="match status" value="1"/>
</dbReference>
<comment type="subunit">
    <text evidence="9">Component of the axonemal radial spoke complex 1 (RS1), at least composed of spoke head proteins RSPH1, RSPH3, RSPH9 and the cilia-specific component RSPH4A or sperm-specific component RSPH6A, spoke stalk proteins RSPH14, DNAJB13, DYDC1, ROPN1L and NME5, and the anchor protein IQUB. Interacts with SH3GL3.</text>
</comment>
<comment type="function">
    <text evidence="8">Functions as part of axonemal radial spoke complexes that play an important part in the motility of sperm and cilia. Plays a crucial role during acrosome biogenesis.</text>
</comment>
<evidence type="ECO:0000256" key="11">
    <source>
        <dbReference type="SAM" id="MobiDB-lite"/>
    </source>
</evidence>
<dbReference type="Proteomes" id="UP001488805">
    <property type="component" value="Unassembled WGS sequence"/>
</dbReference>
<keyword evidence="3" id="KW-0963">Cytoplasm</keyword>